<feature type="region of interest" description="Disordered" evidence="2">
    <location>
        <begin position="541"/>
        <end position="578"/>
    </location>
</feature>
<feature type="compositionally biased region" description="Polar residues" evidence="2">
    <location>
        <begin position="621"/>
        <end position="661"/>
    </location>
</feature>
<comment type="caution">
    <text evidence="3">The sequence shown here is derived from an EMBL/GenBank/DDBJ whole genome shotgun (WGS) entry which is preliminary data.</text>
</comment>
<sequence>MLPKGDEAENMEQSTLNNVFNLFGKGITQMLQQSVNQQTVIDELRAQNRSLQTQIANLTASLDEVEDRIFVRLQNMQPTIYTREGVPFDDALDSISSKVRSLNEKITSNTEALSKIDAELTAKVDREEFVTANNEKQKVEESFGGLSNSIQAIQKDMKQVKQDIQDSNERMIQTIKFQIQSQMLHQQMSTEDQDLTDYVTKDELREKLNKLKIDIANASSGDQGDASAIVDFAISGKGLTEEKVKEAYALLQQRKANIDKNYAKQKKDVNQEMSRLMRLAKNVSRTNPQDFNGEEEEEEKIENENDQKEGNKDSQQKIEYRTVGVDTVKDIFEEENTESRPPNPRKKKKSVGITVKPPKNRNKNKNNTNNDNDEDEDEDENEDEESEEEQVNERKKKSKQKEEKGLDSLIDKMQEEQDQNLQTSEQQQIVSHVDEGKIAQKVIEAIMPRVENMLVESLSSTNGNGIKLEKNEAKQLINQLSLLDSLSNEMKSLRVKINMKFDKTRAETELDARITKDEFFSYLYQLFPDNELLRGMAPHSKSKLPPLKNARASSSMTNQANQSVTNSNTNANTNTNLHSKANANTANVNSIANSNSNVASNAYASSSNSHTTSNARASSNMHTTPNSHAISGSYSNTNTRSSMNAGAKSSMSANANTNVNLNTSVPSNVSMNSNSGMSSTMNSNYNNSSSNSKSGLSDSQGAIYTKNSKSNYKGKMTMKPTRNSNMVSLNQKFLKGADGHYYLRDMGSDSNEITASMFGTDKTDDVDINAAFDFQPFRRVDESANVVKNIREDTPNDVE</sequence>
<organism evidence="3 4">
    <name type="scientific">Tritrichomonas musculus</name>
    <dbReference type="NCBI Taxonomy" id="1915356"/>
    <lineage>
        <taxon>Eukaryota</taxon>
        <taxon>Metamonada</taxon>
        <taxon>Parabasalia</taxon>
        <taxon>Tritrichomonadida</taxon>
        <taxon>Tritrichomonadidae</taxon>
        <taxon>Tritrichomonas</taxon>
    </lineage>
</organism>
<feature type="compositionally biased region" description="Low complexity" evidence="2">
    <location>
        <begin position="601"/>
        <end position="620"/>
    </location>
</feature>
<evidence type="ECO:0000313" key="4">
    <source>
        <dbReference type="Proteomes" id="UP001470230"/>
    </source>
</evidence>
<feature type="compositionally biased region" description="Low complexity" evidence="2">
    <location>
        <begin position="557"/>
        <end position="578"/>
    </location>
</feature>
<feature type="compositionally biased region" description="Polar residues" evidence="2">
    <location>
        <begin position="700"/>
        <end position="711"/>
    </location>
</feature>
<feature type="compositionally biased region" description="Basic and acidic residues" evidence="2">
    <location>
        <begin position="302"/>
        <end position="320"/>
    </location>
</feature>
<name>A0ABR2K4A1_9EUKA</name>
<evidence type="ECO:0000313" key="3">
    <source>
        <dbReference type="EMBL" id="KAK8885956.1"/>
    </source>
</evidence>
<feature type="compositionally biased region" description="Acidic residues" evidence="2">
    <location>
        <begin position="371"/>
        <end position="390"/>
    </location>
</feature>
<evidence type="ECO:0000256" key="1">
    <source>
        <dbReference type="SAM" id="Coils"/>
    </source>
</evidence>
<feature type="coiled-coil region" evidence="1">
    <location>
        <begin position="41"/>
        <end position="68"/>
    </location>
</feature>
<gene>
    <name evidence="3" type="ORF">M9Y10_041415</name>
</gene>
<dbReference type="Proteomes" id="UP001470230">
    <property type="component" value="Unassembled WGS sequence"/>
</dbReference>
<dbReference type="EMBL" id="JAPFFF010000007">
    <property type="protein sequence ID" value="KAK8885956.1"/>
    <property type="molecule type" value="Genomic_DNA"/>
</dbReference>
<feature type="compositionally biased region" description="Low complexity" evidence="2">
    <location>
        <begin position="662"/>
        <end position="699"/>
    </location>
</feature>
<evidence type="ECO:0000256" key="2">
    <source>
        <dbReference type="SAM" id="MobiDB-lite"/>
    </source>
</evidence>
<protein>
    <submittedName>
        <fullName evidence="3">Uncharacterized protein</fullName>
    </submittedName>
</protein>
<feature type="compositionally biased region" description="Acidic residues" evidence="2">
    <location>
        <begin position="292"/>
        <end position="301"/>
    </location>
</feature>
<feature type="region of interest" description="Disordered" evidence="2">
    <location>
        <begin position="601"/>
        <end position="722"/>
    </location>
</feature>
<proteinExistence type="predicted"/>
<accession>A0ABR2K4A1</accession>
<reference evidence="3 4" key="1">
    <citation type="submission" date="2024-04" db="EMBL/GenBank/DDBJ databases">
        <title>Tritrichomonas musculus Genome.</title>
        <authorList>
            <person name="Alves-Ferreira E."/>
            <person name="Grigg M."/>
            <person name="Lorenzi H."/>
            <person name="Galac M."/>
        </authorList>
    </citation>
    <scope>NUCLEOTIDE SEQUENCE [LARGE SCALE GENOMIC DNA]</scope>
    <source>
        <strain evidence="3 4">EAF2021</strain>
    </source>
</reference>
<keyword evidence="1" id="KW-0175">Coiled coil</keyword>
<keyword evidence="4" id="KW-1185">Reference proteome</keyword>
<feature type="region of interest" description="Disordered" evidence="2">
    <location>
        <begin position="279"/>
        <end position="404"/>
    </location>
</feature>